<organism evidence="1">
    <name type="scientific">Geobacter metallireducens</name>
    <dbReference type="NCBI Taxonomy" id="28232"/>
    <lineage>
        <taxon>Bacteria</taxon>
        <taxon>Pseudomonadati</taxon>
        <taxon>Thermodesulfobacteriota</taxon>
        <taxon>Desulfuromonadia</taxon>
        <taxon>Geobacterales</taxon>
        <taxon>Geobacteraceae</taxon>
        <taxon>Geobacter</taxon>
    </lineage>
</organism>
<sequence length="81" mass="9134">MYQATEITRYFQVARQDLAYLKFIVEAHEGIATLSTADRKTSTVAITYHRYFAEEINSLLESLGTEIAVKEVSATEFSSHA</sequence>
<protein>
    <submittedName>
        <fullName evidence="1">DUF4911 domain-containing protein</fullName>
    </submittedName>
</protein>
<comment type="caution">
    <text evidence="1">The sequence shown here is derived from an EMBL/GenBank/DDBJ whole genome shotgun (WGS) entry which is preliminary data.</text>
</comment>
<name>A0A831UEX7_GEOME</name>
<proteinExistence type="predicted"/>
<accession>A0A831UEX7</accession>
<evidence type="ECO:0000313" key="1">
    <source>
        <dbReference type="EMBL" id="HEN43132.1"/>
    </source>
</evidence>
<gene>
    <name evidence="1" type="ORF">ENQ87_12330</name>
</gene>
<dbReference type="InterPro" id="IPR032587">
    <property type="entry name" value="DUF4911"/>
</dbReference>
<reference evidence="1" key="1">
    <citation type="journal article" date="2020" name="mSystems">
        <title>Genome- and Community-Level Interaction Insights into Carbon Utilization and Element Cycling Functions of Hydrothermarchaeota in Hydrothermal Sediment.</title>
        <authorList>
            <person name="Zhou Z."/>
            <person name="Liu Y."/>
            <person name="Xu W."/>
            <person name="Pan J."/>
            <person name="Luo Z.H."/>
            <person name="Li M."/>
        </authorList>
    </citation>
    <scope>NUCLEOTIDE SEQUENCE [LARGE SCALE GENOMIC DNA]</scope>
    <source>
        <strain evidence="1">SpSt-349</strain>
    </source>
</reference>
<dbReference type="AlphaFoldDB" id="A0A831UEX7"/>
<dbReference type="EMBL" id="DSOV01000056">
    <property type="protein sequence ID" value="HEN43132.1"/>
    <property type="molecule type" value="Genomic_DNA"/>
</dbReference>
<dbReference type="Pfam" id="PF16256">
    <property type="entry name" value="DUF4911"/>
    <property type="match status" value="1"/>
</dbReference>